<evidence type="ECO:0000259" key="8">
    <source>
        <dbReference type="Pfam" id="PF06155"/>
    </source>
</evidence>
<protein>
    <submittedName>
        <fullName evidence="9">Gamma-butyrobetaine dioxygenase</fullName>
    </submittedName>
</protein>
<dbReference type="CDD" id="cd00250">
    <property type="entry name" value="CAS_like"/>
    <property type="match status" value="1"/>
</dbReference>
<dbReference type="Gene3D" id="3.30.2020.30">
    <property type="match status" value="1"/>
</dbReference>
<feature type="domain" description="TauD/TfdA-like" evidence="7">
    <location>
        <begin position="109"/>
        <end position="351"/>
    </location>
</feature>
<comment type="cofactor">
    <cofactor evidence="1">
        <name>Fe(2+)</name>
        <dbReference type="ChEBI" id="CHEBI:29033"/>
    </cofactor>
</comment>
<dbReference type="RefSeq" id="WP_133559403.1">
    <property type="nucleotide sequence ID" value="NZ_SNZA01000001.1"/>
</dbReference>
<dbReference type="AlphaFoldDB" id="A0A4R6X6S3"/>
<dbReference type="SUPFAM" id="SSF51197">
    <property type="entry name" value="Clavaminate synthase-like"/>
    <property type="match status" value="1"/>
</dbReference>
<dbReference type="GO" id="GO:0016706">
    <property type="term" value="F:2-oxoglutarate-dependent dioxygenase activity"/>
    <property type="evidence" value="ECO:0007669"/>
    <property type="project" value="UniProtKB-ARBA"/>
</dbReference>
<sequence>MQQVEFFVNEEAVSVTARLNDQSFELPALWLRERCQDEQNLDQITQQRLFDPHQLDANVSLDSIRKISDGIYQLMFSDGYQGDYDFNEFRADFDTYDGAPTPQPWTANFDKSKFYVDYVELNDEQGLLKALEKFLTYGVLIVNEIPNEANMVLDVAEKFGHVRETNFGRSFEVYTRPDYIDLSSKSVPLGPHTDNPYRDPMPGIQLLHCIKNETSGGLSTLVDSLSVLAQLKSENPEGYQLLNTVPIRYRHIDKSIELIERRTMIESDVSGRVTGISYSPRLDYLPLLPQHQLAVFHRARQRLGELLNSSDYEWKFKLEPGQLQMFHNTRVLHGRTGFDASEGLRHLQGAYIDLDAPKGRYKAIKRQLGL</sequence>
<feature type="domain" description="Gamma-butyrobetaine hydroxylase-like N-terminal" evidence="8">
    <location>
        <begin position="21"/>
        <end position="87"/>
    </location>
</feature>
<dbReference type="Pfam" id="PF02668">
    <property type="entry name" value="TauD"/>
    <property type="match status" value="1"/>
</dbReference>
<proteinExistence type="inferred from homology"/>
<evidence type="ECO:0000256" key="3">
    <source>
        <dbReference type="ARBA" id="ARBA00022723"/>
    </source>
</evidence>
<dbReference type="InterPro" id="IPR010376">
    <property type="entry name" value="GBBH-like_N"/>
</dbReference>
<comment type="caution">
    <text evidence="9">The sequence shown here is derived from an EMBL/GenBank/DDBJ whole genome shotgun (WGS) entry which is preliminary data.</text>
</comment>
<evidence type="ECO:0000256" key="2">
    <source>
        <dbReference type="ARBA" id="ARBA00008654"/>
    </source>
</evidence>
<dbReference type="GO" id="GO:0045329">
    <property type="term" value="P:carnitine biosynthetic process"/>
    <property type="evidence" value="ECO:0007669"/>
    <property type="project" value="TreeGrafter"/>
</dbReference>
<reference evidence="9 10" key="1">
    <citation type="submission" date="2019-03" db="EMBL/GenBank/DDBJ databases">
        <title>Genomic Encyclopedia of Type Strains, Phase IV (KMG-IV): sequencing the most valuable type-strain genomes for metagenomic binning, comparative biology and taxonomic classification.</title>
        <authorList>
            <person name="Goeker M."/>
        </authorList>
    </citation>
    <scope>NUCLEOTIDE SEQUENCE [LARGE SCALE GENOMIC DNA]</scope>
    <source>
        <strain evidence="9 10">DSM 5604</strain>
    </source>
</reference>
<dbReference type="GO" id="GO:0046872">
    <property type="term" value="F:metal ion binding"/>
    <property type="evidence" value="ECO:0007669"/>
    <property type="project" value="UniProtKB-KW"/>
</dbReference>
<evidence type="ECO:0000256" key="1">
    <source>
        <dbReference type="ARBA" id="ARBA00001954"/>
    </source>
</evidence>
<keyword evidence="6" id="KW-0408">Iron</keyword>
<accession>A0A4R6X6S3</accession>
<keyword evidence="10" id="KW-1185">Reference proteome</keyword>
<organism evidence="9 10">
    <name type="scientific">Marinomonas communis</name>
    <dbReference type="NCBI Taxonomy" id="28254"/>
    <lineage>
        <taxon>Bacteria</taxon>
        <taxon>Pseudomonadati</taxon>
        <taxon>Pseudomonadota</taxon>
        <taxon>Gammaproteobacteria</taxon>
        <taxon>Oceanospirillales</taxon>
        <taxon>Oceanospirillaceae</taxon>
        <taxon>Marinomonas</taxon>
    </lineage>
</organism>
<dbReference type="InterPro" id="IPR042098">
    <property type="entry name" value="TauD-like_sf"/>
</dbReference>
<dbReference type="PANTHER" id="PTHR10696">
    <property type="entry name" value="GAMMA-BUTYROBETAINE HYDROXYLASE-RELATED"/>
    <property type="match status" value="1"/>
</dbReference>
<dbReference type="InterPro" id="IPR003819">
    <property type="entry name" value="TauD/TfdA-like"/>
</dbReference>
<dbReference type="Pfam" id="PF06155">
    <property type="entry name" value="GBBH-like_N"/>
    <property type="match status" value="1"/>
</dbReference>
<dbReference type="OrthoDB" id="979809at2"/>
<dbReference type="PANTHER" id="PTHR10696:SF25">
    <property type="entry name" value="OXIDOREDUCTASE AIM17-RELATED"/>
    <property type="match status" value="1"/>
</dbReference>
<keyword evidence="5" id="KW-0560">Oxidoreductase</keyword>
<evidence type="ECO:0000259" key="7">
    <source>
        <dbReference type="Pfam" id="PF02668"/>
    </source>
</evidence>
<dbReference type="InterPro" id="IPR038492">
    <property type="entry name" value="GBBH-like_N_sf"/>
</dbReference>
<name>A0A4R6X6S3_9GAMM</name>
<comment type="similarity">
    <text evidence="2">Belongs to the gamma-BBH/TMLD family.</text>
</comment>
<evidence type="ECO:0000313" key="9">
    <source>
        <dbReference type="EMBL" id="TDR14752.1"/>
    </source>
</evidence>
<dbReference type="EMBL" id="SNZA01000001">
    <property type="protein sequence ID" value="TDR14752.1"/>
    <property type="molecule type" value="Genomic_DNA"/>
</dbReference>
<dbReference type="Proteomes" id="UP000295729">
    <property type="component" value="Unassembled WGS sequence"/>
</dbReference>
<keyword evidence="4 9" id="KW-0223">Dioxygenase</keyword>
<evidence type="ECO:0000313" key="10">
    <source>
        <dbReference type="Proteomes" id="UP000295729"/>
    </source>
</evidence>
<evidence type="ECO:0000256" key="6">
    <source>
        <dbReference type="ARBA" id="ARBA00023004"/>
    </source>
</evidence>
<evidence type="ECO:0000256" key="5">
    <source>
        <dbReference type="ARBA" id="ARBA00023002"/>
    </source>
</evidence>
<dbReference type="InterPro" id="IPR050411">
    <property type="entry name" value="AlphaKG_dependent_hydroxylases"/>
</dbReference>
<gene>
    <name evidence="9" type="ORF">C8D85_0098</name>
</gene>
<evidence type="ECO:0000256" key="4">
    <source>
        <dbReference type="ARBA" id="ARBA00022964"/>
    </source>
</evidence>
<keyword evidence="3" id="KW-0479">Metal-binding</keyword>
<dbReference type="Gene3D" id="3.60.130.10">
    <property type="entry name" value="Clavaminate synthase-like"/>
    <property type="match status" value="1"/>
</dbReference>